<comment type="catalytic activity">
    <reaction evidence="3">
        <text>[thioredoxin]-dithiol + NADP(+) = [thioredoxin]-disulfide + NADPH + H(+)</text>
        <dbReference type="Rhea" id="RHEA:20345"/>
        <dbReference type="Rhea" id="RHEA-COMP:10698"/>
        <dbReference type="Rhea" id="RHEA-COMP:10700"/>
        <dbReference type="ChEBI" id="CHEBI:15378"/>
        <dbReference type="ChEBI" id="CHEBI:29950"/>
        <dbReference type="ChEBI" id="CHEBI:50058"/>
        <dbReference type="ChEBI" id="CHEBI:57783"/>
        <dbReference type="ChEBI" id="CHEBI:58349"/>
        <dbReference type="EC" id="1.8.1.9"/>
    </reaction>
</comment>
<keyword evidence="6" id="KW-1185">Reference proteome</keyword>
<dbReference type="PANTHER" id="PTHR48105">
    <property type="entry name" value="THIOREDOXIN REDUCTASE 1-RELATED-RELATED"/>
    <property type="match status" value="1"/>
</dbReference>
<proteinExistence type="predicted"/>
<dbReference type="InterPro" id="IPR036188">
    <property type="entry name" value="FAD/NAD-bd_sf"/>
</dbReference>
<dbReference type="InterPro" id="IPR023753">
    <property type="entry name" value="FAD/NAD-binding_dom"/>
</dbReference>
<reference evidence="5 6" key="1">
    <citation type="submission" date="2021-03" db="EMBL/GenBank/DDBJ databases">
        <title>Sequencing the genomes of 1000 actinobacteria strains.</title>
        <authorList>
            <person name="Klenk H.-P."/>
        </authorList>
    </citation>
    <scope>NUCLEOTIDE SEQUENCE [LARGE SCALE GENOMIC DNA]</scope>
    <source>
        <strain evidence="5 6">DSM 15797</strain>
    </source>
</reference>
<gene>
    <name evidence="5" type="ORF">JOF47_001701</name>
</gene>
<evidence type="ECO:0000313" key="6">
    <source>
        <dbReference type="Proteomes" id="UP001296993"/>
    </source>
</evidence>
<evidence type="ECO:0000313" key="5">
    <source>
        <dbReference type="EMBL" id="MBP2386190.1"/>
    </source>
</evidence>
<accession>A0ABS4XCK6</accession>
<dbReference type="SUPFAM" id="SSF51905">
    <property type="entry name" value="FAD/NAD(P)-binding domain"/>
    <property type="match status" value="1"/>
</dbReference>
<dbReference type="Gene3D" id="3.50.50.60">
    <property type="entry name" value="FAD/NAD(P)-binding domain"/>
    <property type="match status" value="2"/>
</dbReference>
<dbReference type="EMBL" id="JAGIOF010000001">
    <property type="protein sequence ID" value="MBP2386190.1"/>
    <property type="molecule type" value="Genomic_DNA"/>
</dbReference>
<comment type="caution">
    <text evidence="5">The sequence shown here is derived from an EMBL/GenBank/DDBJ whole genome shotgun (WGS) entry which is preliminary data.</text>
</comment>
<evidence type="ECO:0000256" key="1">
    <source>
        <dbReference type="ARBA" id="ARBA00022630"/>
    </source>
</evidence>
<evidence type="ECO:0000259" key="4">
    <source>
        <dbReference type="Pfam" id="PF07992"/>
    </source>
</evidence>
<dbReference type="Proteomes" id="UP001296993">
    <property type="component" value="Unassembled WGS sequence"/>
</dbReference>
<dbReference type="InterPro" id="IPR050097">
    <property type="entry name" value="Ferredoxin-NADP_redctase_2"/>
</dbReference>
<evidence type="ECO:0000256" key="3">
    <source>
        <dbReference type="ARBA" id="ARBA00048132"/>
    </source>
</evidence>
<name>A0ABS4XCK6_9MICC</name>
<sequence length="320" mass="33656">MENQAKTYDVVIIGGGAAGLSAAQALGRARRSVLVVDAGEPRNAPADAMHNYLSRDGMNPLELLAAGRAELAKYGVDIVADRATDSFRTETGFTVSLARNPQVSARRIILAGGLKDLLPEIDGLAEHWGNDVLHCPYCHGWEVKDQHIGIVDSAFSVHQALMFTQWSKNITLFRAPDRELGSEDLEQLEARGVGIIEADIAAVRGSAGSIQGVELSDGTVYPLDALVIMPGVEVDLSGVASLGLTASEHPMGVGQFVEADAMGQSGVPGVWVAGSLADPKQQVIMAAASGLGVGAAVNADLTREETERDVAELRLQRAAL</sequence>
<evidence type="ECO:0000256" key="2">
    <source>
        <dbReference type="ARBA" id="ARBA00023002"/>
    </source>
</evidence>
<organism evidence="5 6">
    <name type="scientific">Paeniglutamicibacter kerguelensis</name>
    <dbReference type="NCBI Taxonomy" id="254788"/>
    <lineage>
        <taxon>Bacteria</taxon>
        <taxon>Bacillati</taxon>
        <taxon>Actinomycetota</taxon>
        <taxon>Actinomycetes</taxon>
        <taxon>Micrococcales</taxon>
        <taxon>Micrococcaceae</taxon>
        <taxon>Paeniglutamicibacter</taxon>
    </lineage>
</organism>
<dbReference type="RefSeq" id="WP_209997142.1">
    <property type="nucleotide sequence ID" value="NZ_BAAAJY010000019.1"/>
</dbReference>
<feature type="domain" description="FAD/NAD(P)-binding" evidence="4">
    <location>
        <begin position="8"/>
        <end position="287"/>
    </location>
</feature>
<keyword evidence="1" id="KW-0285">Flavoprotein</keyword>
<keyword evidence="2" id="KW-0560">Oxidoreductase</keyword>
<dbReference type="PRINTS" id="PR00368">
    <property type="entry name" value="FADPNR"/>
</dbReference>
<dbReference type="PRINTS" id="PR00469">
    <property type="entry name" value="PNDRDTASEII"/>
</dbReference>
<dbReference type="Pfam" id="PF07992">
    <property type="entry name" value="Pyr_redox_2"/>
    <property type="match status" value="1"/>
</dbReference>
<protein>
    <submittedName>
        <fullName evidence="5">Thioredoxin reductase</fullName>
    </submittedName>
</protein>